<evidence type="ECO:0000256" key="1">
    <source>
        <dbReference type="ARBA" id="ARBA00007613"/>
    </source>
</evidence>
<dbReference type="PANTHER" id="PTHR30203:SF30">
    <property type="entry name" value="OUTER MEMBRANE PROTEIN-RELATED"/>
    <property type="match status" value="1"/>
</dbReference>
<dbReference type="RefSeq" id="WP_210760270.1">
    <property type="nucleotide sequence ID" value="NZ_CP060139.1"/>
</dbReference>
<dbReference type="EMBL" id="CP060139">
    <property type="protein sequence ID" value="QNR25745.1"/>
    <property type="molecule type" value="Genomic_DNA"/>
</dbReference>
<sequence>MKNTAKRILVLSLPALLLFSCAPVHELKEENRTVPENFQAETDTLNSAQIAWREFFQDSNLVALIDTALKYNQEFNINLQEMARRNNEILARKGEYLPFAGVQAGAGVDKTARYTPLGANEATTDIAPGRAMPDPVPDLLFGATASWEIDIWHKLHDAKDAAVAEYMASIEGRHFMQTELIAEIASSYYELLALDNQLKILDRNIALQNNALEIVKLQKIASKVNELAVRRFEAQVLRTKSLRFGVLQQIRETENKLHFLLGSYPGPIRRSSEELLNIKPAEIHYGKPVDLLANRPDIREAERELEAAELQVKVARAQFYPSLDLSAGLGMQAFNASYLVTGPESMLYNLAGDLSAPLINRRALKASYANASATQIEMAYRYEMQLLQAYLEVSNQVSKITNLNESLKFQSLEVDALNESITISNDLFKSARADYMEVLMTQRDALESKFELIETKKEQLIAQVVLYQTLGGGWQ</sequence>
<keyword evidence="2" id="KW-0812">Transmembrane</keyword>
<keyword evidence="2" id="KW-0449">Lipoprotein</keyword>
<feature type="signal peptide" evidence="2">
    <location>
        <begin position="1"/>
        <end position="26"/>
    </location>
</feature>
<dbReference type="Gene3D" id="1.20.1600.10">
    <property type="entry name" value="Outer membrane efflux proteins (OEP)"/>
    <property type="match status" value="1"/>
</dbReference>
<dbReference type="NCBIfam" id="TIGR01845">
    <property type="entry name" value="outer_NodT"/>
    <property type="match status" value="1"/>
</dbReference>
<evidence type="ECO:0000313" key="4">
    <source>
        <dbReference type="Proteomes" id="UP000516305"/>
    </source>
</evidence>
<dbReference type="InterPro" id="IPR003423">
    <property type="entry name" value="OMP_efflux"/>
</dbReference>
<keyword evidence="2" id="KW-1134">Transmembrane beta strand</keyword>
<comment type="similarity">
    <text evidence="1 2">Belongs to the outer membrane factor (OMF) (TC 1.B.17) family.</text>
</comment>
<proteinExistence type="inferred from homology"/>
<dbReference type="InterPro" id="IPR010131">
    <property type="entry name" value="MdtP/NodT-like"/>
</dbReference>
<reference evidence="3 4" key="1">
    <citation type="submission" date="2020-08" db="EMBL/GenBank/DDBJ databases">
        <title>Croceimicrobium hydrocarbonivorans gen. nov., sp. nov., a novel marine bacterium isolated from a bacterial consortium that degrades polyethylene terephthalate.</title>
        <authorList>
            <person name="Liu R."/>
        </authorList>
    </citation>
    <scope>NUCLEOTIDE SEQUENCE [LARGE SCALE GENOMIC DNA]</scope>
    <source>
        <strain evidence="3 4">A20-9</strain>
    </source>
</reference>
<gene>
    <name evidence="3" type="ORF">H4K34_07855</name>
</gene>
<dbReference type="AlphaFoldDB" id="A0A7H0VJ47"/>
<keyword evidence="2" id="KW-0472">Membrane</keyword>
<keyword evidence="2" id="KW-0564">Palmitate</keyword>
<dbReference type="Gene3D" id="2.20.200.10">
    <property type="entry name" value="Outer membrane efflux proteins (OEP)"/>
    <property type="match status" value="1"/>
</dbReference>
<name>A0A7H0VJ47_9FLAO</name>
<dbReference type="KEGG" id="chyd:H4K34_07855"/>
<dbReference type="Proteomes" id="UP000516305">
    <property type="component" value="Chromosome"/>
</dbReference>
<accession>A0A7H0VJ47</accession>
<dbReference type="SUPFAM" id="SSF56954">
    <property type="entry name" value="Outer membrane efflux proteins (OEP)"/>
    <property type="match status" value="1"/>
</dbReference>
<feature type="chain" id="PRO_5029038068" evidence="2">
    <location>
        <begin position="27"/>
        <end position="475"/>
    </location>
</feature>
<dbReference type="PANTHER" id="PTHR30203">
    <property type="entry name" value="OUTER MEMBRANE CATION EFFLUX PROTEIN"/>
    <property type="match status" value="1"/>
</dbReference>
<dbReference type="GO" id="GO:0005886">
    <property type="term" value="C:plasma membrane"/>
    <property type="evidence" value="ECO:0007669"/>
    <property type="project" value="UniProtKB-SubCell"/>
</dbReference>
<organism evidence="3 4">
    <name type="scientific">Croceimicrobium hydrocarbonivorans</name>
    <dbReference type="NCBI Taxonomy" id="2761580"/>
    <lineage>
        <taxon>Bacteria</taxon>
        <taxon>Pseudomonadati</taxon>
        <taxon>Bacteroidota</taxon>
        <taxon>Flavobacteriia</taxon>
        <taxon>Flavobacteriales</taxon>
        <taxon>Owenweeksiaceae</taxon>
        <taxon>Croceimicrobium</taxon>
    </lineage>
</organism>
<dbReference type="Pfam" id="PF02321">
    <property type="entry name" value="OEP"/>
    <property type="match status" value="2"/>
</dbReference>
<evidence type="ECO:0000313" key="3">
    <source>
        <dbReference type="EMBL" id="QNR25745.1"/>
    </source>
</evidence>
<keyword evidence="4" id="KW-1185">Reference proteome</keyword>
<keyword evidence="2" id="KW-0732">Signal</keyword>
<dbReference type="GO" id="GO:0015562">
    <property type="term" value="F:efflux transmembrane transporter activity"/>
    <property type="evidence" value="ECO:0007669"/>
    <property type="project" value="InterPro"/>
</dbReference>
<evidence type="ECO:0000256" key="2">
    <source>
        <dbReference type="RuleBase" id="RU362097"/>
    </source>
</evidence>
<protein>
    <submittedName>
        <fullName evidence="3">Efflux transporter outer membrane subunit</fullName>
    </submittedName>
</protein>
<dbReference type="PROSITE" id="PS51257">
    <property type="entry name" value="PROKAR_LIPOPROTEIN"/>
    <property type="match status" value="1"/>
</dbReference>
<comment type="subcellular location">
    <subcellularLocation>
        <location evidence="2">Cell membrane</location>
        <topology evidence="2">Lipid-anchor</topology>
    </subcellularLocation>
</comment>